<dbReference type="Pfam" id="PF02654">
    <property type="entry name" value="CobS"/>
    <property type="match status" value="1"/>
</dbReference>
<evidence type="ECO:0000256" key="19">
    <source>
        <dbReference type="HAMAP-Rule" id="MF_00719"/>
    </source>
</evidence>
<dbReference type="GO" id="GO:0008818">
    <property type="term" value="F:cobalamin 5'-phosphate synthase activity"/>
    <property type="evidence" value="ECO:0007669"/>
    <property type="project" value="UniProtKB-UniRule"/>
</dbReference>
<dbReference type="PANTHER" id="PTHR34148:SF1">
    <property type="entry name" value="ADENOSYLCOBINAMIDE-GDP RIBAZOLETRANSFERASE"/>
    <property type="match status" value="1"/>
</dbReference>
<evidence type="ECO:0000313" key="20">
    <source>
        <dbReference type="EMBL" id="EHJ10797.1"/>
    </source>
</evidence>
<keyword evidence="10 19" id="KW-0812">Transmembrane</keyword>
<dbReference type="PANTHER" id="PTHR34148">
    <property type="entry name" value="ADENOSYLCOBINAMIDE-GDP RIBAZOLETRANSFERASE"/>
    <property type="match status" value="1"/>
</dbReference>
<reference evidence="20 21" key="1">
    <citation type="journal article" date="2011" name="Front. Microbiol.">
        <title>Two Strains of Crocosphaera watsonii with Highly Conserved Genomes are Distinguished by Strain-Specific Features.</title>
        <authorList>
            <person name="Bench S.R."/>
            <person name="Ilikchyan I.N."/>
            <person name="Tripp H.J."/>
            <person name="Zehr J.P."/>
        </authorList>
    </citation>
    <scope>NUCLEOTIDE SEQUENCE [LARGE SCALE GENOMIC DNA]</scope>
    <source>
        <strain evidence="20 21">WH 0003</strain>
    </source>
</reference>
<evidence type="ECO:0000256" key="3">
    <source>
        <dbReference type="ARBA" id="ARBA00004663"/>
    </source>
</evidence>
<gene>
    <name evidence="19" type="primary">cobS</name>
    <name evidence="20" type="ORF">CWATWH0003_4458</name>
</gene>
<protein>
    <recommendedName>
        <fullName evidence="6 19">Adenosylcobinamide-GDP ribazoletransferase</fullName>
        <ecNumber evidence="5 19">2.7.8.26</ecNumber>
    </recommendedName>
    <alternativeName>
        <fullName evidence="16 19">Cobalamin synthase</fullName>
    </alternativeName>
    <alternativeName>
        <fullName evidence="15 19">Cobalamin-5'-phosphate synthase</fullName>
    </alternativeName>
</protein>
<dbReference type="Proteomes" id="UP000003477">
    <property type="component" value="Unassembled WGS sequence"/>
</dbReference>
<dbReference type="GO" id="GO:0009236">
    <property type="term" value="P:cobalamin biosynthetic process"/>
    <property type="evidence" value="ECO:0007669"/>
    <property type="project" value="UniProtKB-UniRule"/>
</dbReference>
<dbReference type="GeneID" id="88767884"/>
<evidence type="ECO:0000313" key="21">
    <source>
        <dbReference type="Proteomes" id="UP000003477"/>
    </source>
</evidence>
<evidence type="ECO:0000256" key="2">
    <source>
        <dbReference type="ARBA" id="ARBA00004651"/>
    </source>
</evidence>
<sequence length="260" mass="28256">MFDKIDNNLRAFFTSLLGAIIFYTIIPLPDHWTKNFQAIARWSPIIGLGIGGLLGSIDMLLNWIGFPLTVGSALIIGLGIYLTGGLHLDGVMDSADGLAVTDSQKRLEVMQDSVTGAFGVMAGVMVIVLKIVALSAIIDHRGWFLMLAYGWGRWGQVNAIAFYPYLKPTGKGAFHKQYLQVPQDLCWGLMGLWGTTGVFIAVNPELWQLGLTGTGIGMAIALGVAAWFNRRFGGHTGDTYGAVVEWTETLILCLLSVHRP</sequence>
<comment type="function">
    <text evidence="14 19">Joins adenosylcobinamide-GDP and alpha-ribazole to generate adenosylcobalamin (Ado-cobalamin). Also synthesizes adenosylcobalamin 5'-phosphate from adenosylcobinamide-GDP and alpha-ribazole 5'-phosphate.</text>
</comment>
<evidence type="ECO:0000256" key="14">
    <source>
        <dbReference type="ARBA" id="ARBA00025228"/>
    </source>
</evidence>
<comment type="subcellular location">
    <subcellularLocation>
        <location evidence="2 19">Cell membrane</location>
        <topology evidence="2 19">Multi-pass membrane protein</topology>
    </subcellularLocation>
</comment>
<dbReference type="EC" id="2.7.8.26" evidence="5 19"/>
<evidence type="ECO:0000256" key="1">
    <source>
        <dbReference type="ARBA" id="ARBA00001946"/>
    </source>
</evidence>
<keyword evidence="12 19" id="KW-1133">Transmembrane helix</keyword>
<evidence type="ECO:0000256" key="11">
    <source>
        <dbReference type="ARBA" id="ARBA00022842"/>
    </source>
</evidence>
<comment type="catalytic activity">
    <reaction evidence="18 19">
        <text>alpha-ribazole 5'-phosphate + adenosylcob(III)inamide-GDP = adenosylcob(III)alamin 5'-phosphate + GMP + H(+)</text>
        <dbReference type="Rhea" id="RHEA:23560"/>
        <dbReference type="ChEBI" id="CHEBI:15378"/>
        <dbReference type="ChEBI" id="CHEBI:57918"/>
        <dbReference type="ChEBI" id="CHEBI:58115"/>
        <dbReference type="ChEBI" id="CHEBI:60487"/>
        <dbReference type="ChEBI" id="CHEBI:60493"/>
        <dbReference type="EC" id="2.7.8.26"/>
    </reaction>
</comment>
<proteinExistence type="inferred from homology"/>
<dbReference type="PATRIC" id="fig|423471.3.peg.4172"/>
<evidence type="ECO:0000256" key="16">
    <source>
        <dbReference type="ARBA" id="ARBA00032853"/>
    </source>
</evidence>
<feature type="transmembrane region" description="Helical" evidence="19">
    <location>
        <begin position="208"/>
        <end position="228"/>
    </location>
</feature>
<evidence type="ECO:0000256" key="8">
    <source>
        <dbReference type="ARBA" id="ARBA00022573"/>
    </source>
</evidence>
<feature type="transmembrane region" description="Helical" evidence="19">
    <location>
        <begin position="63"/>
        <end position="82"/>
    </location>
</feature>
<dbReference type="GO" id="GO:0005886">
    <property type="term" value="C:plasma membrane"/>
    <property type="evidence" value="ECO:0007669"/>
    <property type="project" value="UniProtKB-SubCell"/>
</dbReference>
<feature type="transmembrane region" description="Helical" evidence="19">
    <location>
        <begin position="185"/>
        <end position="202"/>
    </location>
</feature>
<dbReference type="InterPro" id="IPR003805">
    <property type="entry name" value="CobS"/>
</dbReference>
<evidence type="ECO:0000256" key="7">
    <source>
        <dbReference type="ARBA" id="ARBA00022475"/>
    </source>
</evidence>
<name>G5JAJ5_CROWT</name>
<organism evidence="20 21">
    <name type="scientific">Crocosphaera watsonii WH 0003</name>
    <dbReference type="NCBI Taxonomy" id="423471"/>
    <lineage>
        <taxon>Bacteria</taxon>
        <taxon>Bacillati</taxon>
        <taxon>Cyanobacteriota</taxon>
        <taxon>Cyanophyceae</taxon>
        <taxon>Oscillatoriophycideae</taxon>
        <taxon>Chroococcales</taxon>
        <taxon>Aphanothecaceae</taxon>
        <taxon>Crocosphaera</taxon>
    </lineage>
</organism>
<keyword evidence="8 19" id="KW-0169">Cobalamin biosynthesis</keyword>
<feature type="transmembrane region" description="Helical" evidence="19">
    <location>
        <begin position="40"/>
        <end position="57"/>
    </location>
</feature>
<dbReference type="HAMAP" id="MF_00719">
    <property type="entry name" value="CobS"/>
    <property type="match status" value="1"/>
</dbReference>
<dbReference type="NCBIfam" id="TIGR00317">
    <property type="entry name" value="cobS"/>
    <property type="match status" value="1"/>
</dbReference>
<dbReference type="AlphaFoldDB" id="G5JAJ5"/>
<evidence type="ECO:0000256" key="12">
    <source>
        <dbReference type="ARBA" id="ARBA00022989"/>
    </source>
</evidence>
<evidence type="ECO:0000256" key="6">
    <source>
        <dbReference type="ARBA" id="ARBA00015850"/>
    </source>
</evidence>
<comment type="catalytic activity">
    <reaction evidence="17 19">
        <text>alpha-ribazole + adenosylcob(III)inamide-GDP = adenosylcob(III)alamin + GMP + H(+)</text>
        <dbReference type="Rhea" id="RHEA:16049"/>
        <dbReference type="ChEBI" id="CHEBI:10329"/>
        <dbReference type="ChEBI" id="CHEBI:15378"/>
        <dbReference type="ChEBI" id="CHEBI:18408"/>
        <dbReference type="ChEBI" id="CHEBI:58115"/>
        <dbReference type="ChEBI" id="CHEBI:60487"/>
        <dbReference type="EC" id="2.7.8.26"/>
    </reaction>
</comment>
<keyword evidence="7 19" id="KW-1003">Cell membrane</keyword>
<keyword evidence="13 19" id="KW-0472">Membrane</keyword>
<dbReference type="GO" id="GO:0051073">
    <property type="term" value="F:adenosylcobinamide-GDP ribazoletransferase activity"/>
    <property type="evidence" value="ECO:0007669"/>
    <property type="project" value="UniProtKB-UniRule"/>
</dbReference>
<evidence type="ECO:0000256" key="15">
    <source>
        <dbReference type="ARBA" id="ARBA00032605"/>
    </source>
</evidence>
<comment type="similarity">
    <text evidence="4 19">Belongs to the CobS family.</text>
</comment>
<comment type="caution">
    <text evidence="20">The sequence shown here is derived from an EMBL/GenBank/DDBJ whole genome shotgun (WGS) entry which is preliminary data.</text>
</comment>
<dbReference type="RefSeq" id="WP_007307270.1">
    <property type="nucleotide sequence ID" value="NZ_AESD01000671.1"/>
</dbReference>
<evidence type="ECO:0000256" key="4">
    <source>
        <dbReference type="ARBA" id="ARBA00010561"/>
    </source>
</evidence>
<accession>G5JAJ5</accession>
<feature type="transmembrane region" description="Helical" evidence="19">
    <location>
        <begin position="114"/>
        <end position="138"/>
    </location>
</feature>
<evidence type="ECO:0000256" key="13">
    <source>
        <dbReference type="ARBA" id="ARBA00023136"/>
    </source>
</evidence>
<comment type="cofactor">
    <cofactor evidence="1 19">
        <name>Mg(2+)</name>
        <dbReference type="ChEBI" id="CHEBI:18420"/>
    </cofactor>
</comment>
<evidence type="ECO:0000256" key="18">
    <source>
        <dbReference type="ARBA" id="ARBA00049504"/>
    </source>
</evidence>
<feature type="transmembrane region" description="Helical" evidence="19">
    <location>
        <begin position="12"/>
        <end position="28"/>
    </location>
</feature>
<evidence type="ECO:0000256" key="10">
    <source>
        <dbReference type="ARBA" id="ARBA00022692"/>
    </source>
</evidence>
<dbReference type="EMBL" id="AESD01000671">
    <property type="protein sequence ID" value="EHJ10797.1"/>
    <property type="molecule type" value="Genomic_DNA"/>
</dbReference>
<evidence type="ECO:0000256" key="9">
    <source>
        <dbReference type="ARBA" id="ARBA00022679"/>
    </source>
</evidence>
<comment type="pathway">
    <text evidence="3 19">Cofactor biosynthesis; adenosylcobalamin biosynthesis; adenosylcobalamin from cob(II)yrinate a,c-diamide: step 7/7.</text>
</comment>
<keyword evidence="11 19" id="KW-0460">Magnesium</keyword>
<evidence type="ECO:0000256" key="17">
    <source>
        <dbReference type="ARBA" id="ARBA00048623"/>
    </source>
</evidence>
<dbReference type="UniPathway" id="UPA00148">
    <property type="reaction ID" value="UER00238"/>
</dbReference>
<keyword evidence="9 19" id="KW-0808">Transferase</keyword>
<evidence type="ECO:0000256" key="5">
    <source>
        <dbReference type="ARBA" id="ARBA00013200"/>
    </source>
</evidence>